<dbReference type="PANTHER" id="PTHR36832:SF1">
    <property type="entry name" value="SLR1174 PROTEIN"/>
    <property type="match status" value="1"/>
</dbReference>
<proteinExistence type="predicted"/>
<keyword evidence="1" id="KW-0472">Membrane</keyword>
<gene>
    <name evidence="2" type="ORF">J2Z37_000243</name>
</gene>
<name>A0ABS4GJ21_9BACL</name>
<feature type="transmembrane region" description="Helical" evidence="1">
    <location>
        <begin position="113"/>
        <end position="135"/>
    </location>
</feature>
<evidence type="ECO:0000313" key="2">
    <source>
        <dbReference type="EMBL" id="MBP1930256.1"/>
    </source>
</evidence>
<comment type="caution">
    <text evidence="2">The sequence shown here is derived from an EMBL/GenBank/DDBJ whole genome shotgun (WGS) entry which is preliminary data.</text>
</comment>
<keyword evidence="1" id="KW-1133">Transmembrane helix</keyword>
<dbReference type="Pfam" id="PF06182">
    <property type="entry name" value="ABC2_membrane_6"/>
    <property type="match status" value="1"/>
</dbReference>
<feature type="transmembrane region" description="Helical" evidence="1">
    <location>
        <begin position="59"/>
        <end position="77"/>
    </location>
</feature>
<dbReference type="EMBL" id="JAGGKT010000001">
    <property type="protein sequence ID" value="MBP1930256.1"/>
    <property type="molecule type" value="Genomic_DNA"/>
</dbReference>
<feature type="transmembrane region" description="Helical" evidence="1">
    <location>
        <begin position="21"/>
        <end position="39"/>
    </location>
</feature>
<dbReference type="Proteomes" id="UP001519343">
    <property type="component" value="Unassembled WGS sequence"/>
</dbReference>
<protein>
    <submittedName>
        <fullName evidence="2">ABC-2 type transport system permease protein</fullName>
    </submittedName>
</protein>
<dbReference type="PANTHER" id="PTHR36832">
    <property type="entry name" value="SLR1174 PROTEIN-RELATED"/>
    <property type="match status" value="1"/>
</dbReference>
<feature type="transmembrane region" description="Helical" evidence="1">
    <location>
        <begin position="182"/>
        <end position="200"/>
    </location>
</feature>
<accession>A0ABS4GJ21</accession>
<sequence length="264" mass="29873">MPSMYLEMIRIRFLMMLAYRVNYYSGIIIYSINIGAYYFLWDAIYSGQGSMGGLTPSQMTTYVAISWMARAFYFNNIDREMALEIKDGKVAIEMIRPYNYLAVKMMQALGEGIFRLLFFSVPGMLIVALFFPLTFPSSPETWGWYSVSLALSFLINTEINLITGVLTFFLLNNEGLMRAKRVVVDLFSGLILPISFYPGWAQSILHFLPFQAISYLPGMIFAGAMGNEQIGGAILIQLIWVVVLLLPLYLMWIKAKNALVVQGG</sequence>
<keyword evidence="1" id="KW-0812">Transmembrane</keyword>
<keyword evidence="3" id="KW-1185">Reference proteome</keyword>
<dbReference type="InterPro" id="IPR010390">
    <property type="entry name" value="ABC-2_transporter-like"/>
</dbReference>
<evidence type="ECO:0000256" key="1">
    <source>
        <dbReference type="SAM" id="Phobius"/>
    </source>
</evidence>
<feature type="transmembrane region" description="Helical" evidence="1">
    <location>
        <begin position="147"/>
        <end position="170"/>
    </location>
</feature>
<evidence type="ECO:0000313" key="3">
    <source>
        <dbReference type="Proteomes" id="UP001519343"/>
    </source>
</evidence>
<dbReference type="RefSeq" id="WP_209808124.1">
    <property type="nucleotide sequence ID" value="NZ_JAGGKT010000001.1"/>
</dbReference>
<reference evidence="2 3" key="1">
    <citation type="submission" date="2021-03" db="EMBL/GenBank/DDBJ databases">
        <title>Genomic Encyclopedia of Type Strains, Phase IV (KMG-IV): sequencing the most valuable type-strain genomes for metagenomic binning, comparative biology and taxonomic classification.</title>
        <authorList>
            <person name="Goeker M."/>
        </authorList>
    </citation>
    <scope>NUCLEOTIDE SEQUENCE [LARGE SCALE GENOMIC DNA]</scope>
    <source>
        <strain evidence="2 3">DSM 24738</strain>
    </source>
</reference>
<feature type="transmembrane region" description="Helical" evidence="1">
    <location>
        <begin position="232"/>
        <end position="252"/>
    </location>
</feature>
<organism evidence="2 3">
    <name type="scientific">Ammoniphilus resinae</name>
    <dbReference type="NCBI Taxonomy" id="861532"/>
    <lineage>
        <taxon>Bacteria</taxon>
        <taxon>Bacillati</taxon>
        <taxon>Bacillota</taxon>
        <taxon>Bacilli</taxon>
        <taxon>Bacillales</taxon>
        <taxon>Paenibacillaceae</taxon>
        <taxon>Aneurinibacillus group</taxon>
        <taxon>Ammoniphilus</taxon>
    </lineage>
</organism>